<feature type="transmembrane region" description="Helical" evidence="1">
    <location>
        <begin position="155"/>
        <end position="176"/>
    </location>
</feature>
<feature type="domain" description="CAAX prenyl protease 2/Lysostaphin resistance protein A-like" evidence="2">
    <location>
        <begin position="120"/>
        <end position="219"/>
    </location>
</feature>
<reference evidence="3" key="2">
    <citation type="journal article" date="2012" name="PLoS ONE">
        <title>A Deeply Branching Thermophilic Bacterium with an Ancient Acetyl-CoA Pathway Dominates a Subsurface Ecosystem.</title>
        <authorList>
            <person name="Takami H."/>
            <person name="Noguchi H."/>
            <person name="Takaki Y."/>
            <person name="Uchiyama I."/>
            <person name="Toyoda A."/>
            <person name="Nishi S."/>
            <person name="Chee G.-J."/>
            <person name="Arai W."/>
            <person name="Nunoura T."/>
            <person name="Itoh T."/>
            <person name="Hattori M."/>
            <person name="Takai K."/>
        </authorList>
    </citation>
    <scope>NUCLEOTIDE SEQUENCE</scope>
</reference>
<dbReference type="GO" id="GO:0004175">
    <property type="term" value="F:endopeptidase activity"/>
    <property type="evidence" value="ECO:0007669"/>
    <property type="project" value="UniProtKB-ARBA"/>
</dbReference>
<gene>
    <name evidence="3" type="ORF">HGMM_F16E03C31</name>
</gene>
<dbReference type="EMBL" id="AP011690">
    <property type="protein sequence ID" value="BAL54492.1"/>
    <property type="molecule type" value="Genomic_DNA"/>
</dbReference>
<proteinExistence type="predicted"/>
<accession>H5SEA6</accession>
<dbReference type="AlphaFoldDB" id="H5SEA6"/>
<organism evidence="3">
    <name type="scientific">uncultured Planctomycetota bacterium</name>
    <dbReference type="NCBI Taxonomy" id="120965"/>
    <lineage>
        <taxon>Bacteria</taxon>
        <taxon>Pseudomonadati</taxon>
        <taxon>Planctomycetota</taxon>
        <taxon>environmental samples</taxon>
    </lineage>
</organism>
<feature type="transmembrane region" description="Helical" evidence="1">
    <location>
        <begin position="121"/>
        <end position="143"/>
    </location>
</feature>
<dbReference type="Pfam" id="PF02517">
    <property type="entry name" value="Rce1-like"/>
    <property type="match status" value="1"/>
</dbReference>
<reference evidence="3" key="1">
    <citation type="journal article" date="2005" name="Environ. Microbiol.">
        <title>Genetic and functional properties of uncultivated thermophilic crenarchaeotes from a subsurface gold mine as revealed by analysis of genome fragments.</title>
        <authorList>
            <person name="Nunoura T."/>
            <person name="Hirayama H."/>
            <person name="Takami H."/>
            <person name="Oida H."/>
            <person name="Nishi S."/>
            <person name="Shimamura S."/>
            <person name="Suzuki Y."/>
            <person name="Inagaki F."/>
            <person name="Takai K."/>
            <person name="Nealson K.H."/>
            <person name="Horikoshi K."/>
        </authorList>
    </citation>
    <scope>NUCLEOTIDE SEQUENCE</scope>
</reference>
<evidence type="ECO:0000313" key="3">
    <source>
        <dbReference type="EMBL" id="BAL54492.1"/>
    </source>
</evidence>
<name>H5SEA6_9BACT</name>
<feature type="transmembrane region" description="Helical" evidence="1">
    <location>
        <begin position="188"/>
        <end position="204"/>
    </location>
</feature>
<dbReference type="InterPro" id="IPR003675">
    <property type="entry name" value="Rce1/LyrA-like_dom"/>
</dbReference>
<evidence type="ECO:0000259" key="2">
    <source>
        <dbReference type="Pfam" id="PF02517"/>
    </source>
</evidence>
<keyword evidence="1" id="KW-0812">Transmembrane</keyword>
<dbReference type="GO" id="GO:0080120">
    <property type="term" value="P:CAAX-box protein maturation"/>
    <property type="evidence" value="ECO:0007669"/>
    <property type="project" value="UniProtKB-ARBA"/>
</dbReference>
<protein>
    <submittedName>
        <fullName evidence="3">Hypothetical conserved protein</fullName>
    </submittedName>
</protein>
<feature type="transmembrane region" description="Helical" evidence="1">
    <location>
        <begin position="79"/>
        <end position="101"/>
    </location>
</feature>
<keyword evidence="1" id="KW-0472">Membrane</keyword>
<keyword evidence="1" id="KW-1133">Transmembrane helix</keyword>
<sequence length="224" mass="24454">MVSGSFVLVLFLAYELGVRFGSGGDDLVWRTGLDAGLRLLLRQQGNAYLEWLPCVVVAVGLGVYCCLRRKDRPPEWLGTWAGMIVESFLVALPLLAAARSLGADTITSVPPPGTKAQPKAILWSSLGAGVYEEFVFRLVLVSFLTGIGKWLKLSLWLRLALMLGVSSFVFALAHHIPPFSEPYQREIFVFRVLAGAYFAMLYWLRGLGVAAGGHACYDILASVS</sequence>
<evidence type="ECO:0000256" key="1">
    <source>
        <dbReference type="SAM" id="Phobius"/>
    </source>
</evidence>
<feature type="transmembrane region" description="Helical" evidence="1">
    <location>
        <begin position="48"/>
        <end position="67"/>
    </location>
</feature>